<dbReference type="Proteomes" id="UP000673552">
    <property type="component" value="Unassembled WGS sequence"/>
</dbReference>
<proteinExistence type="predicted"/>
<dbReference type="PROSITE" id="PS51352">
    <property type="entry name" value="THIOREDOXIN_2"/>
    <property type="match status" value="1"/>
</dbReference>
<name>A0A836KI81_9TRYP</name>
<dbReference type="GO" id="GO:0031397">
    <property type="term" value="P:negative regulation of protein ubiquitination"/>
    <property type="evidence" value="ECO:0007669"/>
    <property type="project" value="TreeGrafter"/>
</dbReference>
<reference evidence="3" key="2">
    <citation type="journal article" date="2021" name="Sci. Data">
        <title>Chromosome-scale genome sequencing, assembly and annotation of six genomes from subfamily Leishmaniinae.</title>
        <authorList>
            <person name="Almutairi H."/>
            <person name="Urbaniak M.D."/>
            <person name="Bates M.D."/>
            <person name="Jariyapan N."/>
            <person name="Kwakye-Nuako G."/>
            <person name="Thomaz Soccol V."/>
            <person name="Al-Salem W.S."/>
            <person name="Dillon R.J."/>
            <person name="Bates P.A."/>
            <person name="Gatherer D."/>
        </authorList>
    </citation>
    <scope>NUCLEOTIDE SEQUENCE [LARGE SCALE GENOMIC DNA]</scope>
</reference>
<dbReference type="Pfam" id="PF13905">
    <property type="entry name" value="Thioredoxin_8"/>
    <property type="match status" value="1"/>
</dbReference>
<dbReference type="InterPro" id="IPR036249">
    <property type="entry name" value="Thioredoxin-like_sf"/>
</dbReference>
<evidence type="ECO:0000313" key="2">
    <source>
        <dbReference type="EMBL" id="KAG5473782.1"/>
    </source>
</evidence>
<dbReference type="Gene3D" id="3.40.30.10">
    <property type="entry name" value="Glutaredoxin"/>
    <property type="match status" value="1"/>
</dbReference>
<comment type="caution">
    <text evidence="2">The sequence shown here is derived from an EMBL/GenBank/DDBJ whole genome shotgun (WGS) entry which is preliminary data.</text>
</comment>
<dbReference type="PANTHER" id="PTHR46472:SF1">
    <property type="entry name" value="NUCLEOREDOXIN"/>
    <property type="match status" value="1"/>
</dbReference>
<protein>
    <recommendedName>
        <fullName evidence="1">Thioredoxin domain-containing protein</fullName>
    </recommendedName>
</protein>
<dbReference type="PANTHER" id="PTHR46472">
    <property type="entry name" value="NUCLEOREDOXIN"/>
    <property type="match status" value="1"/>
</dbReference>
<evidence type="ECO:0000313" key="3">
    <source>
        <dbReference type="Proteomes" id="UP000673552"/>
    </source>
</evidence>
<dbReference type="EMBL" id="JAFEUZ010000029">
    <property type="protein sequence ID" value="KAG5473782.1"/>
    <property type="molecule type" value="Genomic_DNA"/>
</dbReference>
<dbReference type="GO" id="GO:0030178">
    <property type="term" value="P:negative regulation of Wnt signaling pathway"/>
    <property type="evidence" value="ECO:0007669"/>
    <property type="project" value="TreeGrafter"/>
</dbReference>
<evidence type="ECO:0000259" key="1">
    <source>
        <dbReference type="PROSITE" id="PS51352"/>
    </source>
</evidence>
<dbReference type="GO" id="GO:0004791">
    <property type="term" value="F:thioredoxin-disulfide reductase (NADPH) activity"/>
    <property type="evidence" value="ECO:0007669"/>
    <property type="project" value="InterPro"/>
</dbReference>
<dbReference type="GeneID" id="92514433"/>
<dbReference type="InterPro" id="IPR012336">
    <property type="entry name" value="Thioredoxin-like_fold"/>
</dbReference>
<accession>A0A836KI81</accession>
<dbReference type="SUPFAM" id="SSF52833">
    <property type="entry name" value="Thioredoxin-like"/>
    <property type="match status" value="1"/>
</dbReference>
<dbReference type="OrthoDB" id="409136at2759"/>
<feature type="domain" description="Thioredoxin" evidence="1">
    <location>
        <begin position="2"/>
        <end position="146"/>
    </location>
</feature>
<dbReference type="AlphaFoldDB" id="A0A836KI81"/>
<dbReference type="InterPro" id="IPR013766">
    <property type="entry name" value="Thioredoxin_domain"/>
</dbReference>
<reference evidence="3" key="1">
    <citation type="journal article" date="2021" name="Microbiol. Resour. Announc.">
        <title>LGAAP: Leishmaniinae Genome Assembly and Annotation Pipeline.</title>
        <authorList>
            <person name="Almutairi H."/>
            <person name="Urbaniak M.D."/>
            <person name="Bates M.D."/>
            <person name="Jariyapan N."/>
            <person name="Kwakye-Nuako G."/>
            <person name="Thomaz-Soccol V."/>
            <person name="Al-Salem W.S."/>
            <person name="Dillon R.J."/>
            <person name="Bates P.A."/>
            <person name="Gatherer D."/>
        </authorList>
    </citation>
    <scope>NUCLEOTIDE SEQUENCE [LARGE SCALE GENOMIC DNA]</scope>
</reference>
<sequence length="146" mass="16730">MSGLSKFLGDLTKLQKQDAEVELNSLCGKVVFFYFSASWCPPCRGFTPQLAEFYKEHAKSKNFEVVLATWDEEEEDFNSYYAKMPWLSIPFKHRNLVEALSKSFDVTSIPMMVGIDADSGDVLSTRARHALTMDPQGDQYPWRDEQ</sequence>
<keyword evidence="3" id="KW-1185">Reference proteome</keyword>
<dbReference type="KEGG" id="lmat:92514433"/>
<gene>
    <name evidence="2" type="ORF">LSCM1_04412</name>
</gene>
<dbReference type="RefSeq" id="XP_067177016.1">
    <property type="nucleotide sequence ID" value="XM_067321921.1"/>
</dbReference>
<dbReference type="GO" id="GO:0005634">
    <property type="term" value="C:nucleus"/>
    <property type="evidence" value="ECO:0007669"/>
    <property type="project" value="TreeGrafter"/>
</dbReference>
<dbReference type="InterPro" id="IPR045870">
    <property type="entry name" value="TryX_NRX_thioredoxin_dom"/>
</dbReference>
<organism evidence="2 3">
    <name type="scientific">Leishmania martiniquensis</name>
    <dbReference type="NCBI Taxonomy" id="1580590"/>
    <lineage>
        <taxon>Eukaryota</taxon>
        <taxon>Discoba</taxon>
        <taxon>Euglenozoa</taxon>
        <taxon>Kinetoplastea</taxon>
        <taxon>Metakinetoplastina</taxon>
        <taxon>Trypanosomatida</taxon>
        <taxon>Trypanosomatidae</taxon>
        <taxon>Leishmaniinae</taxon>
        <taxon>Leishmania</taxon>
    </lineage>
</organism>
<dbReference type="CDD" id="cd03009">
    <property type="entry name" value="TryX_like_TryX_NRX"/>
    <property type="match status" value="1"/>
</dbReference>